<dbReference type="Pfam" id="PF06197">
    <property type="entry name" value="DUF998"/>
    <property type="match status" value="1"/>
</dbReference>
<proteinExistence type="predicted"/>
<accession>A0ABW3BCG6</accession>
<feature type="transmembrane region" description="Helical" evidence="1">
    <location>
        <begin position="72"/>
        <end position="92"/>
    </location>
</feature>
<feature type="transmembrane region" description="Helical" evidence="1">
    <location>
        <begin position="146"/>
        <end position="165"/>
    </location>
</feature>
<keyword evidence="1" id="KW-1133">Transmembrane helix</keyword>
<evidence type="ECO:0000313" key="3">
    <source>
        <dbReference type="Proteomes" id="UP001596956"/>
    </source>
</evidence>
<sequence length="223" mass="22966">MVVVLWAGSAAAILFVAVFLVDGGTRPGYSPMRHPVSALALGRRGWLQAANFLCCGALVTAAAVGVQQATGSLLLSAAIAVFGLALVASGAFPMDPMRGYPPGAPEGTPERFSRRHHIHDAAGAAVFLALPAAAGIAVFVLDGVLWTVYSGVTAAALVGLFALFGRAWEDDWPRTGLVQRLMIAVGWAWLALLLADRAVAADMKTPLVVLAGPDGTPTAALRA</sequence>
<keyword evidence="3" id="KW-1185">Reference proteome</keyword>
<gene>
    <name evidence="2" type="ORF">ACFQZU_05890</name>
</gene>
<keyword evidence="1" id="KW-0812">Transmembrane</keyword>
<dbReference type="Proteomes" id="UP001596956">
    <property type="component" value="Unassembled WGS sequence"/>
</dbReference>
<feature type="transmembrane region" description="Helical" evidence="1">
    <location>
        <begin position="6"/>
        <end position="25"/>
    </location>
</feature>
<feature type="transmembrane region" description="Helical" evidence="1">
    <location>
        <begin position="121"/>
        <end position="140"/>
    </location>
</feature>
<feature type="transmembrane region" description="Helical" evidence="1">
    <location>
        <begin position="177"/>
        <end position="195"/>
    </location>
</feature>
<organism evidence="2 3">
    <name type="scientific">Streptomonospora algeriensis</name>
    <dbReference type="NCBI Taxonomy" id="995084"/>
    <lineage>
        <taxon>Bacteria</taxon>
        <taxon>Bacillati</taxon>
        <taxon>Actinomycetota</taxon>
        <taxon>Actinomycetes</taxon>
        <taxon>Streptosporangiales</taxon>
        <taxon>Nocardiopsidaceae</taxon>
        <taxon>Streptomonospora</taxon>
    </lineage>
</organism>
<evidence type="ECO:0000256" key="1">
    <source>
        <dbReference type="SAM" id="Phobius"/>
    </source>
</evidence>
<evidence type="ECO:0000313" key="2">
    <source>
        <dbReference type="EMBL" id="MFD0800847.1"/>
    </source>
</evidence>
<reference evidence="3" key="1">
    <citation type="journal article" date="2019" name="Int. J. Syst. Evol. Microbiol.">
        <title>The Global Catalogue of Microorganisms (GCM) 10K type strain sequencing project: providing services to taxonomists for standard genome sequencing and annotation.</title>
        <authorList>
            <consortium name="The Broad Institute Genomics Platform"/>
            <consortium name="The Broad Institute Genome Sequencing Center for Infectious Disease"/>
            <person name="Wu L."/>
            <person name="Ma J."/>
        </authorList>
    </citation>
    <scope>NUCLEOTIDE SEQUENCE [LARGE SCALE GENOMIC DNA]</scope>
    <source>
        <strain evidence="3">CCUG 63369</strain>
    </source>
</reference>
<keyword evidence="1" id="KW-0472">Membrane</keyword>
<dbReference type="InterPro" id="IPR009339">
    <property type="entry name" value="DUF998"/>
</dbReference>
<dbReference type="EMBL" id="JBHTHR010000106">
    <property type="protein sequence ID" value="MFD0800847.1"/>
    <property type="molecule type" value="Genomic_DNA"/>
</dbReference>
<protein>
    <submittedName>
        <fullName evidence="2">DUF998 domain-containing protein</fullName>
    </submittedName>
</protein>
<name>A0ABW3BCG6_9ACTN</name>
<comment type="caution">
    <text evidence="2">The sequence shown here is derived from an EMBL/GenBank/DDBJ whole genome shotgun (WGS) entry which is preliminary data.</text>
</comment>
<feature type="transmembrane region" description="Helical" evidence="1">
    <location>
        <begin position="46"/>
        <end position="66"/>
    </location>
</feature>